<reference evidence="5 7" key="3">
    <citation type="submission" date="2018-09" db="EMBL/GenBank/DDBJ databases">
        <title>Metagenome Assembled Genomes from an Advanced Water Purification Facility.</title>
        <authorList>
            <person name="Stamps B.W."/>
            <person name="Spear J.R."/>
        </authorList>
    </citation>
    <scope>NUCLEOTIDE SEQUENCE [LARGE SCALE GENOMIC DNA]</scope>
    <source>
        <strain evidence="5">Bin_27_1</strain>
    </source>
</reference>
<evidence type="ECO:0000256" key="2">
    <source>
        <dbReference type="ARBA" id="ARBA00022801"/>
    </source>
</evidence>
<keyword evidence="1" id="KW-0540">Nuclease</keyword>
<reference evidence="6" key="1">
    <citation type="submission" date="2009-05" db="EMBL/GenBank/DDBJ databases">
        <title>Complete sequence of chromosome of Thauera sp. MZ1T.</title>
        <authorList>
            <consortium name="US DOE Joint Genome Institute"/>
            <person name="Lucas S."/>
            <person name="Copeland A."/>
            <person name="Lapidus A."/>
            <person name="Glavina del Rio T."/>
            <person name="Dalin E."/>
            <person name="Tice H."/>
            <person name="Bruce D."/>
            <person name="Goodwin L."/>
            <person name="Pitluck S."/>
            <person name="Sims D."/>
            <person name="Brettin T."/>
            <person name="Detter J.C."/>
            <person name="Han C."/>
            <person name="Larimer F."/>
            <person name="Land M."/>
            <person name="Hauser L."/>
            <person name="Kyrpides N."/>
            <person name="Mikhailova N."/>
            <person name="Sayler G.S."/>
        </authorList>
    </citation>
    <scope>NUCLEOTIDE SEQUENCE [LARGE SCALE GENOMIC DNA]</scope>
    <source>
        <strain evidence="6">MZ1T</strain>
    </source>
</reference>
<name>C4ZK79_THASP</name>
<dbReference type="Pfam" id="PF00545">
    <property type="entry name" value="Ribonuclease"/>
    <property type="match status" value="1"/>
</dbReference>
<dbReference type="GO" id="GO:0004521">
    <property type="term" value="F:RNA endonuclease activity"/>
    <property type="evidence" value="ECO:0007669"/>
    <property type="project" value="InterPro"/>
</dbReference>
<evidence type="ECO:0000313" key="4">
    <source>
        <dbReference type="EMBL" id="ACK53927.1"/>
    </source>
</evidence>
<evidence type="ECO:0000313" key="5">
    <source>
        <dbReference type="EMBL" id="TXH83005.1"/>
    </source>
</evidence>
<feature type="signal peptide" evidence="3">
    <location>
        <begin position="1"/>
        <end position="26"/>
    </location>
</feature>
<dbReference type="KEGG" id="tmz:Tmz1t_1168"/>
<evidence type="ECO:0000313" key="7">
    <source>
        <dbReference type="Proteomes" id="UP000321192"/>
    </source>
</evidence>
<keyword evidence="2" id="KW-0378">Hydrolase</keyword>
<reference evidence="4 6" key="2">
    <citation type="journal article" date="2012" name="Stand. Genomic Sci.">
        <title>Complete genome sequence of Thauera aminoaromatica strain MZ1T.</title>
        <authorList>
            <person name="Jiang K."/>
            <person name="Sanseverino J."/>
            <person name="Chauhan A."/>
            <person name="Lucas S."/>
            <person name="Copeland A."/>
            <person name="Lapidus A."/>
            <person name="Del Rio T.G."/>
            <person name="Dalin E."/>
            <person name="Tice H."/>
            <person name="Bruce D."/>
            <person name="Goodwin L."/>
            <person name="Pitluck S."/>
            <person name="Sims D."/>
            <person name="Brettin T."/>
            <person name="Detter J.C."/>
            <person name="Han C."/>
            <person name="Chang Y.J."/>
            <person name="Larimer F."/>
            <person name="Land M."/>
            <person name="Hauser L."/>
            <person name="Kyrpides N.C."/>
            <person name="Mikhailova N."/>
            <person name="Moser S."/>
            <person name="Jegier P."/>
            <person name="Close D."/>
            <person name="Debruyn J.M."/>
            <person name="Wang Y."/>
            <person name="Layton A.C."/>
            <person name="Allen M.S."/>
            <person name="Sayler G.S."/>
        </authorList>
    </citation>
    <scope>NUCLEOTIDE SEQUENCE [LARGE SCALE GENOMIC DNA]</scope>
    <source>
        <strain evidence="4 6">MZ1T</strain>
    </source>
</reference>
<dbReference type="STRING" id="85643.Tmz1t_1168"/>
<dbReference type="Proteomes" id="UP000321192">
    <property type="component" value="Unassembled WGS sequence"/>
</dbReference>
<dbReference type="AlphaFoldDB" id="C4ZK79"/>
<dbReference type="GO" id="GO:0003723">
    <property type="term" value="F:RNA binding"/>
    <property type="evidence" value="ECO:0007669"/>
    <property type="project" value="InterPro"/>
</dbReference>
<dbReference type="eggNOG" id="COG4290">
    <property type="taxonomic scope" value="Bacteria"/>
</dbReference>
<organism evidence="4 6">
    <name type="scientific">Thauera aminoaromatica</name>
    <dbReference type="NCBI Taxonomy" id="164330"/>
    <lineage>
        <taxon>Bacteria</taxon>
        <taxon>Pseudomonadati</taxon>
        <taxon>Pseudomonadota</taxon>
        <taxon>Betaproteobacteria</taxon>
        <taxon>Rhodocyclales</taxon>
        <taxon>Zoogloeaceae</taxon>
        <taxon>Thauera</taxon>
    </lineage>
</organism>
<dbReference type="Proteomes" id="UP000002186">
    <property type="component" value="Chromosome"/>
</dbReference>
<dbReference type="RefSeq" id="WP_004302471.1">
    <property type="nucleotide sequence ID" value="NC_011662.2"/>
</dbReference>
<protein>
    <submittedName>
        <fullName evidence="4 5">Ribonuclease</fullName>
    </submittedName>
</protein>
<feature type="chain" id="PRO_5042451259" evidence="3">
    <location>
        <begin position="27"/>
        <end position="134"/>
    </location>
</feature>
<evidence type="ECO:0000313" key="6">
    <source>
        <dbReference type="Proteomes" id="UP000002186"/>
    </source>
</evidence>
<evidence type="ECO:0000256" key="3">
    <source>
        <dbReference type="SAM" id="SignalP"/>
    </source>
</evidence>
<sequence>MLRTVLLRLLLLLVLGAGLPACSPGAAPDAPQAAQGLLQPSHAGLPAEAIETLALIQRGGPFPYRKDGTTFQNRERLLPARPRGYYREYTVPTPGARDRGARRIVSGGDPPEVFYYTADHYRSFREIAPLRSLP</sequence>
<keyword evidence="6" id="KW-1185">Reference proteome</keyword>
<keyword evidence="3" id="KW-0732">Signal</keyword>
<dbReference type="InterPro" id="IPR000026">
    <property type="entry name" value="N1-like"/>
</dbReference>
<dbReference type="EMBL" id="SSFD01000226">
    <property type="protein sequence ID" value="TXH83005.1"/>
    <property type="molecule type" value="Genomic_DNA"/>
</dbReference>
<gene>
    <name evidence="4" type="ordered locus">Tmz1t_1168</name>
    <name evidence="5" type="ORF">E6Q80_14245</name>
</gene>
<dbReference type="GO" id="GO:0016787">
    <property type="term" value="F:hydrolase activity"/>
    <property type="evidence" value="ECO:0007669"/>
    <property type="project" value="UniProtKB-KW"/>
</dbReference>
<accession>C4ZK79</accession>
<dbReference type="Gene3D" id="3.10.450.30">
    <property type="entry name" value="Microbial ribonucleases"/>
    <property type="match status" value="1"/>
</dbReference>
<accession>A0A5C7SJC1</accession>
<dbReference type="HOGENOM" id="CLU_112496_2_0_4"/>
<dbReference type="EMBL" id="CP001281">
    <property type="protein sequence ID" value="ACK53927.1"/>
    <property type="molecule type" value="Genomic_DNA"/>
</dbReference>
<evidence type="ECO:0000256" key="1">
    <source>
        <dbReference type="ARBA" id="ARBA00022722"/>
    </source>
</evidence>
<dbReference type="SUPFAM" id="SSF53933">
    <property type="entry name" value="Microbial ribonucleases"/>
    <property type="match status" value="1"/>
</dbReference>
<dbReference type="InterPro" id="IPR016191">
    <property type="entry name" value="Ribonuclease/ribotoxin"/>
</dbReference>
<proteinExistence type="predicted"/>
<dbReference type="OrthoDB" id="5326845at2"/>